<reference evidence="4 5" key="1">
    <citation type="submission" date="2024-02" db="EMBL/GenBank/DDBJ databases">
        <title>De novo assembly and annotation of 12 fungi associated with fruit tree decline syndrome in Ontario, Canada.</title>
        <authorList>
            <person name="Sulman M."/>
            <person name="Ellouze W."/>
            <person name="Ilyukhin E."/>
        </authorList>
    </citation>
    <scope>NUCLEOTIDE SEQUENCE [LARGE SCALE GENOMIC DNA]</scope>
    <source>
        <strain evidence="4 5">M42-189</strain>
    </source>
</reference>
<dbReference type="Proteomes" id="UP001521785">
    <property type="component" value="Unassembled WGS sequence"/>
</dbReference>
<comment type="caution">
    <text evidence="4">The sequence shown here is derived from an EMBL/GenBank/DDBJ whole genome shotgun (WGS) entry which is preliminary data.</text>
</comment>
<dbReference type="PROSITE" id="PS00901">
    <property type="entry name" value="CYS_SYNTHASE"/>
    <property type="match status" value="1"/>
</dbReference>
<dbReference type="InterPro" id="IPR036052">
    <property type="entry name" value="TrpB-like_PALP_sf"/>
</dbReference>
<dbReference type="CDD" id="cd01561">
    <property type="entry name" value="CBS_like"/>
    <property type="match status" value="1"/>
</dbReference>
<keyword evidence="5" id="KW-1185">Reference proteome</keyword>
<organism evidence="4 5">
    <name type="scientific">Paraconiothyrium brasiliense</name>
    <dbReference type="NCBI Taxonomy" id="300254"/>
    <lineage>
        <taxon>Eukaryota</taxon>
        <taxon>Fungi</taxon>
        <taxon>Dikarya</taxon>
        <taxon>Ascomycota</taxon>
        <taxon>Pezizomycotina</taxon>
        <taxon>Dothideomycetes</taxon>
        <taxon>Pleosporomycetidae</taxon>
        <taxon>Pleosporales</taxon>
        <taxon>Massarineae</taxon>
        <taxon>Didymosphaeriaceae</taxon>
        <taxon>Paraconiothyrium</taxon>
    </lineage>
</organism>
<keyword evidence="2" id="KW-1133">Transmembrane helix</keyword>
<keyword evidence="2" id="KW-0472">Membrane</keyword>
<gene>
    <name evidence="4" type="primary">cys12</name>
    <name evidence="4" type="ORF">SLS60_005388</name>
</gene>
<evidence type="ECO:0000259" key="3">
    <source>
        <dbReference type="Pfam" id="PF00291"/>
    </source>
</evidence>
<dbReference type="SUPFAM" id="SSF53686">
    <property type="entry name" value="Tryptophan synthase beta subunit-like PLP-dependent enzymes"/>
    <property type="match status" value="1"/>
</dbReference>
<comment type="cofactor">
    <cofactor evidence="1">
        <name>pyridoxal 5'-phosphate</name>
        <dbReference type="ChEBI" id="CHEBI:597326"/>
    </cofactor>
</comment>
<accession>A0ABR3RHP0</accession>
<dbReference type="InterPro" id="IPR050214">
    <property type="entry name" value="Cys_Synth/Cystath_Beta-Synth"/>
</dbReference>
<evidence type="ECO:0000256" key="2">
    <source>
        <dbReference type="SAM" id="Phobius"/>
    </source>
</evidence>
<dbReference type="Gene3D" id="3.40.50.1100">
    <property type="match status" value="2"/>
</dbReference>
<sequence>MSDHSKYHITGAFILGAVVAIGFQSLQQHSREAAAGHQLKQQQITLRRFSKINDLNTLKKSLADIEVAVEKGAGNIKEGIEGCIGDTPLIKIKSLSEATGCEILAKAEFLNGAGNSPKDRVALSIIQMAEEKGLLVPHSGDTIYEGTVGSTGISLAAICRARGYKAHICMPNDMAVEKSDLLLKLGAEVERVKPAPIVDQNQFVNLARTRAKEHTESEEKPGRGLFADQFENEANWRAHFTGTGPEIYEQTGSFVDAFVAGAGTGGTISGVALFLKSKLPDIKIVLADPQGSGLFNKVKYGVMFNPTEREGTRRRHQVDTIVEGIGINRVTHNFEVGRELIDDAIRVTDEQATGMARWLVENDGIFTGGAIKHMYRPPNPNNQSNPKLPKITLTHRRAIALSQRNPALASKLSQMRLKIAPIVDVTTGLPPPPFPTTMLNLFLLTEAELDYMAAYYSQTNPNPTPTSLTFAYPQTMDWNRELLRNDSDLEEGEKLSDLERLRVKMRMFARFIGLRGAETPRWEYERGVDILDKRIERQIRHEEELEQRMKLFKGPRAWQA</sequence>
<evidence type="ECO:0000313" key="4">
    <source>
        <dbReference type="EMBL" id="KAL1603798.1"/>
    </source>
</evidence>
<dbReference type="PANTHER" id="PTHR10314">
    <property type="entry name" value="CYSTATHIONINE BETA-SYNTHASE"/>
    <property type="match status" value="1"/>
</dbReference>
<dbReference type="EMBL" id="JAKJXO020000006">
    <property type="protein sequence ID" value="KAL1603798.1"/>
    <property type="molecule type" value="Genomic_DNA"/>
</dbReference>
<evidence type="ECO:0000256" key="1">
    <source>
        <dbReference type="ARBA" id="ARBA00001933"/>
    </source>
</evidence>
<dbReference type="InterPro" id="IPR001216">
    <property type="entry name" value="P-phosphate_BS"/>
</dbReference>
<keyword evidence="2" id="KW-0812">Transmembrane</keyword>
<protein>
    <submittedName>
        <fullName evidence="4">Cysteine synthase 2</fullName>
    </submittedName>
</protein>
<feature type="domain" description="Tryptophan synthase beta chain-like PALP" evidence="3">
    <location>
        <begin position="81"/>
        <end position="369"/>
    </location>
</feature>
<proteinExistence type="predicted"/>
<evidence type="ECO:0000313" key="5">
    <source>
        <dbReference type="Proteomes" id="UP001521785"/>
    </source>
</evidence>
<dbReference type="Pfam" id="PF00291">
    <property type="entry name" value="PALP"/>
    <property type="match status" value="1"/>
</dbReference>
<feature type="transmembrane region" description="Helical" evidence="2">
    <location>
        <begin position="7"/>
        <end position="26"/>
    </location>
</feature>
<name>A0ABR3RHP0_9PLEO</name>
<dbReference type="InterPro" id="IPR001926">
    <property type="entry name" value="TrpB-like_PALP"/>
</dbReference>